<sequence length="82" mass="9193">MKRVNGKCGGDLQIQKHPINYELDFFEIKENTSRNHVSSINNNINSGRLCSGVKMRGVLNAAGRLFLEGKIIIISLFLLSLF</sequence>
<name>A0A2N5M8T0_9BACI</name>
<evidence type="ECO:0000313" key="3">
    <source>
        <dbReference type="Proteomes" id="UP000234748"/>
    </source>
</evidence>
<evidence type="ECO:0000313" key="2">
    <source>
        <dbReference type="EMBL" id="PLT30759.1"/>
    </source>
</evidence>
<comment type="caution">
    <text evidence="2">The sequence shown here is derived from an EMBL/GenBank/DDBJ whole genome shotgun (WGS) entry which is preliminary data.</text>
</comment>
<keyword evidence="3" id="KW-1185">Reference proteome</keyword>
<dbReference type="Proteomes" id="UP000234748">
    <property type="component" value="Unassembled WGS sequence"/>
</dbReference>
<protein>
    <submittedName>
        <fullName evidence="2">Uncharacterized protein</fullName>
    </submittedName>
</protein>
<organism evidence="2 3">
    <name type="scientific">Peribacillus deserti</name>
    <dbReference type="NCBI Taxonomy" id="673318"/>
    <lineage>
        <taxon>Bacteria</taxon>
        <taxon>Bacillati</taxon>
        <taxon>Bacillota</taxon>
        <taxon>Bacilli</taxon>
        <taxon>Bacillales</taxon>
        <taxon>Bacillaceae</taxon>
        <taxon>Peribacillus</taxon>
    </lineage>
</organism>
<dbReference type="AlphaFoldDB" id="A0A2N5M8T0"/>
<evidence type="ECO:0000256" key="1">
    <source>
        <dbReference type="SAM" id="Phobius"/>
    </source>
</evidence>
<keyword evidence="1" id="KW-0472">Membrane</keyword>
<reference evidence="2 3" key="1">
    <citation type="submission" date="2017-11" db="EMBL/GenBank/DDBJ databases">
        <title>Comparitive Functional Genomics of Dry Heat Resistant strains isolated from the Viking Spacecraft.</title>
        <authorList>
            <person name="Seuylemezian A."/>
            <person name="Cooper K."/>
            <person name="Vaishampayan P."/>
        </authorList>
    </citation>
    <scope>NUCLEOTIDE SEQUENCE [LARGE SCALE GENOMIC DNA]</scope>
    <source>
        <strain evidence="2 3">V1-29</strain>
    </source>
</reference>
<feature type="transmembrane region" description="Helical" evidence="1">
    <location>
        <begin position="61"/>
        <end position="81"/>
    </location>
</feature>
<dbReference type="EMBL" id="PGUY01000017">
    <property type="protein sequence ID" value="PLT30759.1"/>
    <property type="molecule type" value="Genomic_DNA"/>
</dbReference>
<accession>A0A2N5M8T0</accession>
<keyword evidence="1" id="KW-1133">Transmembrane helix</keyword>
<proteinExistence type="predicted"/>
<keyword evidence="1" id="KW-0812">Transmembrane</keyword>
<gene>
    <name evidence="2" type="ORF">CUU66_06295</name>
</gene>